<sequence>MEFNGMEYICDRGETHLVTASSPCEVQLLTYSNLYGNCVQTLEKLQTIKTIKLLNNQWLVTVPNTTLVKKICNKNQEIVTVPNTTLVKKICNKNQEIEEIHGRYLQRKKKKNPIEIKEGSSHPMEDMGNHPLSLPLHGDVSV</sequence>
<dbReference type="Proteomes" id="UP001458880">
    <property type="component" value="Unassembled WGS sequence"/>
</dbReference>
<keyword evidence="3" id="KW-1185">Reference proteome</keyword>
<protein>
    <submittedName>
        <fullName evidence="2">Uncharacterized protein</fullName>
    </submittedName>
</protein>
<evidence type="ECO:0000313" key="2">
    <source>
        <dbReference type="EMBL" id="KAK9687939.1"/>
    </source>
</evidence>
<proteinExistence type="predicted"/>
<evidence type="ECO:0000313" key="3">
    <source>
        <dbReference type="Proteomes" id="UP001458880"/>
    </source>
</evidence>
<comment type="caution">
    <text evidence="2">The sequence shown here is derived from an EMBL/GenBank/DDBJ whole genome shotgun (WGS) entry which is preliminary data.</text>
</comment>
<dbReference type="EMBL" id="JASPKY010000613">
    <property type="protein sequence ID" value="KAK9687939.1"/>
    <property type="molecule type" value="Genomic_DNA"/>
</dbReference>
<organism evidence="2 3">
    <name type="scientific">Popillia japonica</name>
    <name type="common">Japanese beetle</name>
    <dbReference type="NCBI Taxonomy" id="7064"/>
    <lineage>
        <taxon>Eukaryota</taxon>
        <taxon>Metazoa</taxon>
        <taxon>Ecdysozoa</taxon>
        <taxon>Arthropoda</taxon>
        <taxon>Hexapoda</taxon>
        <taxon>Insecta</taxon>
        <taxon>Pterygota</taxon>
        <taxon>Neoptera</taxon>
        <taxon>Endopterygota</taxon>
        <taxon>Coleoptera</taxon>
        <taxon>Polyphaga</taxon>
        <taxon>Scarabaeiformia</taxon>
        <taxon>Scarabaeidae</taxon>
        <taxon>Rutelinae</taxon>
        <taxon>Popillia</taxon>
    </lineage>
</organism>
<feature type="compositionally biased region" description="Basic and acidic residues" evidence="1">
    <location>
        <begin position="112"/>
        <end position="128"/>
    </location>
</feature>
<reference evidence="2 3" key="1">
    <citation type="journal article" date="2024" name="BMC Genomics">
        <title>De novo assembly and annotation of Popillia japonica's genome with initial clues to its potential as an invasive pest.</title>
        <authorList>
            <person name="Cucini C."/>
            <person name="Boschi S."/>
            <person name="Funari R."/>
            <person name="Cardaioli E."/>
            <person name="Iannotti N."/>
            <person name="Marturano G."/>
            <person name="Paoli F."/>
            <person name="Bruttini M."/>
            <person name="Carapelli A."/>
            <person name="Frati F."/>
            <person name="Nardi F."/>
        </authorList>
    </citation>
    <scope>NUCLEOTIDE SEQUENCE [LARGE SCALE GENOMIC DNA]</scope>
    <source>
        <strain evidence="2">DMR45628</strain>
    </source>
</reference>
<feature type="region of interest" description="Disordered" evidence="1">
    <location>
        <begin position="111"/>
        <end position="142"/>
    </location>
</feature>
<evidence type="ECO:0000256" key="1">
    <source>
        <dbReference type="SAM" id="MobiDB-lite"/>
    </source>
</evidence>
<accession>A0AAW1IEP8</accession>
<gene>
    <name evidence="2" type="ORF">QE152_g35903</name>
</gene>
<dbReference type="AlphaFoldDB" id="A0AAW1IEP8"/>
<name>A0AAW1IEP8_POPJA</name>